<dbReference type="InterPro" id="IPR037171">
    <property type="entry name" value="NagB/RpiA_transferase-like"/>
</dbReference>
<name>A0A1W1C4F0_9ZZZZ</name>
<dbReference type="SUPFAM" id="SSF100950">
    <property type="entry name" value="NagB/RpiA/CoA transferase-like"/>
    <property type="match status" value="1"/>
</dbReference>
<dbReference type="GO" id="GO:0005524">
    <property type="term" value="F:ATP binding"/>
    <property type="evidence" value="ECO:0007669"/>
    <property type="project" value="UniProtKB-KW"/>
</dbReference>
<evidence type="ECO:0000256" key="1">
    <source>
        <dbReference type="ARBA" id="ARBA00010638"/>
    </source>
</evidence>
<accession>A0A1W1C4F0</accession>
<dbReference type="NCBIfam" id="TIGR02727">
    <property type="entry name" value="MTHFS_bact"/>
    <property type="match status" value="1"/>
</dbReference>
<dbReference type="InterPro" id="IPR024185">
    <property type="entry name" value="FTHF_cligase-like_sf"/>
</dbReference>
<dbReference type="InterPro" id="IPR002698">
    <property type="entry name" value="FTHF_cligase"/>
</dbReference>
<dbReference type="PANTHER" id="PTHR23407:SF1">
    <property type="entry name" value="5-FORMYLTETRAHYDROFOLATE CYCLO-LIGASE"/>
    <property type="match status" value="1"/>
</dbReference>
<evidence type="ECO:0000313" key="4">
    <source>
        <dbReference type="EMBL" id="SFV60592.1"/>
    </source>
</evidence>
<comment type="similarity">
    <text evidence="1">Belongs to the 5-formyltetrahydrofolate cyclo-ligase family.</text>
</comment>
<proteinExistence type="inferred from homology"/>
<keyword evidence="3" id="KW-0067">ATP-binding</keyword>
<evidence type="ECO:0000256" key="2">
    <source>
        <dbReference type="ARBA" id="ARBA00022741"/>
    </source>
</evidence>
<dbReference type="PANTHER" id="PTHR23407">
    <property type="entry name" value="ATPASE INHIBITOR/5-FORMYLTETRAHYDROFOLATE CYCLO-LIGASE"/>
    <property type="match status" value="1"/>
</dbReference>
<sequence>MKELRQKIRQQRQKITRSERFIASKKLSSQILKNYLFKTPQNIALYLPFDGEIETQYLITTLKKFNHKIFIPVLFKEKLLFSRLTNSLIKNRFGIKEPKIKNIILKSKINTVFMPLVAFDKSANRLGMGGGFYDKTFSNNKRVKLYGLAFDCQFVQTLKINNWDVQLNAVITPTRIVKS</sequence>
<dbReference type="GO" id="GO:0035999">
    <property type="term" value="P:tetrahydrofolate interconversion"/>
    <property type="evidence" value="ECO:0007669"/>
    <property type="project" value="TreeGrafter"/>
</dbReference>
<keyword evidence="4" id="KW-0436">Ligase</keyword>
<dbReference type="AlphaFoldDB" id="A0A1W1C4F0"/>
<dbReference type="Gene3D" id="3.40.50.10420">
    <property type="entry name" value="NagB/RpiA/CoA transferase-like"/>
    <property type="match status" value="1"/>
</dbReference>
<dbReference type="GO" id="GO:0009396">
    <property type="term" value="P:folic acid-containing compound biosynthetic process"/>
    <property type="evidence" value="ECO:0007669"/>
    <property type="project" value="TreeGrafter"/>
</dbReference>
<organism evidence="4">
    <name type="scientific">hydrothermal vent metagenome</name>
    <dbReference type="NCBI Taxonomy" id="652676"/>
    <lineage>
        <taxon>unclassified sequences</taxon>
        <taxon>metagenomes</taxon>
        <taxon>ecological metagenomes</taxon>
    </lineage>
</organism>
<dbReference type="Pfam" id="PF01812">
    <property type="entry name" value="5-FTHF_cyc-lig"/>
    <property type="match status" value="1"/>
</dbReference>
<dbReference type="GO" id="GO:0030272">
    <property type="term" value="F:5-formyltetrahydrofolate cyclo-ligase activity"/>
    <property type="evidence" value="ECO:0007669"/>
    <property type="project" value="UniProtKB-EC"/>
</dbReference>
<dbReference type="EMBL" id="FPHJ01000030">
    <property type="protein sequence ID" value="SFV60592.1"/>
    <property type="molecule type" value="Genomic_DNA"/>
</dbReference>
<dbReference type="EC" id="6.3.3.2" evidence="4"/>
<keyword evidence="2" id="KW-0547">Nucleotide-binding</keyword>
<gene>
    <name evidence="4" type="ORF">MNB_SUP05-5-262</name>
</gene>
<reference evidence="4" key="1">
    <citation type="submission" date="2016-10" db="EMBL/GenBank/DDBJ databases">
        <authorList>
            <person name="de Groot N.N."/>
        </authorList>
    </citation>
    <scope>NUCLEOTIDE SEQUENCE</scope>
</reference>
<evidence type="ECO:0000256" key="3">
    <source>
        <dbReference type="ARBA" id="ARBA00022840"/>
    </source>
</evidence>
<dbReference type="PIRSF" id="PIRSF006806">
    <property type="entry name" value="FTHF_cligase"/>
    <property type="match status" value="1"/>
</dbReference>
<protein>
    <submittedName>
        <fullName evidence="4">5-formyltetrahydrofolate cyclo-ligase</fullName>
        <ecNumber evidence="4">6.3.3.2</ecNumber>
    </submittedName>
</protein>